<dbReference type="KEGG" id="barh:WN72_30360"/>
<sequence>MQRRGLTHIASLEERLAEEAKSLHEQAEMLPHGHLRSVVEREARLAEIGAHLSEWLNSPGLQPSE</sequence>
<evidence type="ECO:0000313" key="2">
    <source>
        <dbReference type="Proteomes" id="UP000594015"/>
    </source>
</evidence>
<dbReference type="AlphaFoldDB" id="A0AAE7TIP0"/>
<proteinExistence type="predicted"/>
<organism evidence="1 2">
    <name type="scientific">Bradyrhizobium arachidis</name>
    <dbReference type="NCBI Taxonomy" id="858423"/>
    <lineage>
        <taxon>Bacteria</taxon>
        <taxon>Pseudomonadati</taxon>
        <taxon>Pseudomonadota</taxon>
        <taxon>Alphaproteobacteria</taxon>
        <taxon>Hyphomicrobiales</taxon>
        <taxon>Nitrobacteraceae</taxon>
        <taxon>Bradyrhizobium</taxon>
    </lineage>
</organism>
<gene>
    <name evidence="1" type="ORF">WN72_30360</name>
</gene>
<evidence type="ECO:0000313" key="1">
    <source>
        <dbReference type="EMBL" id="QOZ70133.1"/>
    </source>
</evidence>
<reference evidence="1 2" key="1">
    <citation type="submission" date="2018-06" db="EMBL/GenBank/DDBJ databases">
        <title>Comparative genomics of Bradyrhizobium nodulating Arachidis hypogaea.</title>
        <authorList>
            <person name="Li Y."/>
        </authorList>
    </citation>
    <scope>NUCLEOTIDE SEQUENCE [LARGE SCALE GENOMIC DNA]</scope>
    <source>
        <strain evidence="1 2">CCBAU 051107</strain>
    </source>
</reference>
<dbReference type="Proteomes" id="UP000594015">
    <property type="component" value="Chromosome"/>
</dbReference>
<protein>
    <submittedName>
        <fullName evidence="1">Uncharacterized protein</fullName>
    </submittedName>
</protein>
<name>A0AAE7TIP0_9BRAD</name>
<accession>A0AAE7TIP0</accession>
<dbReference type="EMBL" id="CP030050">
    <property type="protein sequence ID" value="QOZ70133.1"/>
    <property type="molecule type" value="Genomic_DNA"/>
</dbReference>